<evidence type="ECO:0000313" key="3">
    <source>
        <dbReference type="EMBL" id="NLR78068.1"/>
    </source>
</evidence>
<sequence>MKQVRMPLKGIAFTLLAATLVTSCKKKDDPAPPPPPARNATMQFVHASPKTGELTADINGKKHQDKLKFLGQSNGYIPVPADKEAVLKFLLDGSKLIVDGKYALTDKVSYSLFVYDTLLNNKVKALLLTDDRSSPAKGKSNVRFLHLSPDATAVDIDVFKNKDSLRLVSNATYVGDKPDIKSLSVFKSVAAGDYHVKVKTKVGGKETTILDIPIVKLEDGKVATLYLSGLAKGTGTTKVALQVSQHK</sequence>
<keyword evidence="1" id="KW-0732">Signal</keyword>
<comment type="caution">
    <text evidence="3">The sequence shown here is derived from an EMBL/GenBank/DDBJ whole genome shotgun (WGS) entry which is preliminary data.</text>
</comment>
<accession>A0A847SKJ6</accession>
<feature type="chain" id="PRO_5032365388" evidence="1">
    <location>
        <begin position="18"/>
        <end position="247"/>
    </location>
</feature>
<organism evidence="3 4">
    <name type="scientific">Chitinophaga eiseniae</name>
    <dbReference type="NCBI Taxonomy" id="634771"/>
    <lineage>
        <taxon>Bacteria</taxon>
        <taxon>Pseudomonadati</taxon>
        <taxon>Bacteroidota</taxon>
        <taxon>Chitinophagia</taxon>
        <taxon>Chitinophagales</taxon>
        <taxon>Chitinophagaceae</taxon>
        <taxon>Chitinophaga</taxon>
    </lineage>
</organism>
<keyword evidence="4" id="KW-1185">Reference proteome</keyword>
<feature type="signal peptide" evidence="1">
    <location>
        <begin position="1"/>
        <end position="17"/>
    </location>
</feature>
<evidence type="ECO:0000256" key="1">
    <source>
        <dbReference type="SAM" id="SignalP"/>
    </source>
</evidence>
<name>A0A847SKJ6_9BACT</name>
<dbReference type="RefSeq" id="WP_168737422.1">
    <property type="nucleotide sequence ID" value="NZ_JABAHZ010000001.1"/>
</dbReference>
<gene>
    <name evidence="3" type="ORF">HGH91_05495</name>
</gene>
<protein>
    <submittedName>
        <fullName evidence="3">DUF4397 domain-containing protein</fullName>
    </submittedName>
</protein>
<dbReference type="PROSITE" id="PS51257">
    <property type="entry name" value="PROKAR_LIPOPROTEIN"/>
    <property type="match status" value="1"/>
</dbReference>
<dbReference type="Pfam" id="PF14344">
    <property type="entry name" value="DUF4397"/>
    <property type="match status" value="1"/>
</dbReference>
<dbReference type="AlphaFoldDB" id="A0A847SKJ6"/>
<dbReference type="EMBL" id="JABAHZ010000001">
    <property type="protein sequence ID" value="NLR78068.1"/>
    <property type="molecule type" value="Genomic_DNA"/>
</dbReference>
<reference evidence="3 4" key="1">
    <citation type="submission" date="2020-04" db="EMBL/GenBank/DDBJ databases">
        <authorList>
            <person name="Yin C."/>
        </authorList>
    </citation>
    <scope>NUCLEOTIDE SEQUENCE [LARGE SCALE GENOMIC DNA]</scope>
    <source>
        <strain evidence="3 4">Ak56</strain>
    </source>
</reference>
<dbReference type="Proteomes" id="UP000552864">
    <property type="component" value="Unassembled WGS sequence"/>
</dbReference>
<evidence type="ECO:0000259" key="2">
    <source>
        <dbReference type="Pfam" id="PF14344"/>
    </source>
</evidence>
<evidence type="ECO:0000313" key="4">
    <source>
        <dbReference type="Proteomes" id="UP000552864"/>
    </source>
</evidence>
<dbReference type="InterPro" id="IPR025510">
    <property type="entry name" value="DUF4397"/>
</dbReference>
<proteinExistence type="predicted"/>
<feature type="domain" description="DUF4397" evidence="2">
    <location>
        <begin position="40"/>
        <end position="156"/>
    </location>
</feature>